<dbReference type="InterPro" id="IPR003754">
    <property type="entry name" value="4pyrrol_synth_uPrphyn_synth"/>
</dbReference>
<dbReference type="Proteomes" id="UP001300261">
    <property type="component" value="Unassembled WGS sequence"/>
</dbReference>
<comment type="caution">
    <text evidence="2">The sequence shown here is derived from an EMBL/GenBank/DDBJ whole genome shotgun (WGS) entry which is preliminary data.</text>
</comment>
<dbReference type="EMBL" id="JAPEVI010000003">
    <property type="protein sequence ID" value="MCX2725164.1"/>
    <property type="molecule type" value="Genomic_DNA"/>
</dbReference>
<dbReference type="Pfam" id="PF02602">
    <property type="entry name" value="HEM4"/>
    <property type="match status" value="1"/>
</dbReference>
<accession>A0ABT3R7Q7</accession>
<gene>
    <name evidence="2" type="ORF">ON753_22810</name>
</gene>
<name>A0ABT3R7Q7_9HYPH</name>
<sequence length="238" mass="25159">MRFLVTRPRPDCKRTADKLRAAGHVADEAPLLRFQAVPPERFDLSGVSSLAFSSRRAVAVLAGHPQFPDLKALPVFTVGEATAAACRQAGFQAVHTAEGDVGSLGRLILASQDQLKPGAVLHPAARERAGDLEGLLARANVTCRTEVVYGMDPASDLPAGVAEALQDGAYDGVLIYSRRTAEVLVQLLTASGLDHILPGLHVYAISKQAAAPLSDVARVHVADEPCEKSLLDLVLAEC</sequence>
<organism evidence="2 3">
    <name type="scientific">Roseibium salinum</name>
    <dbReference type="NCBI Taxonomy" id="1604349"/>
    <lineage>
        <taxon>Bacteria</taxon>
        <taxon>Pseudomonadati</taxon>
        <taxon>Pseudomonadota</taxon>
        <taxon>Alphaproteobacteria</taxon>
        <taxon>Hyphomicrobiales</taxon>
        <taxon>Stappiaceae</taxon>
        <taxon>Roseibium</taxon>
    </lineage>
</organism>
<dbReference type="InterPro" id="IPR036108">
    <property type="entry name" value="4pyrrol_syn_uPrphyn_synt_sf"/>
</dbReference>
<dbReference type="RefSeq" id="WP_265965794.1">
    <property type="nucleotide sequence ID" value="NZ_JAPEVI010000003.1"/>
</dbReference>
<dbReference type="Gene3D" id="3.40.50.10090">
    <property type="match status" value="2"/>
</dbReference>
<dbReference type="SUPFAM" id="SSF69618">
    <property type="entry name" value="HemD-like"/>
    <property type="match status" value="1"/>
</dbReference>
<evidence type="ECO:0000313" key="3">
    <source>
        <dbReference type="Proteomes" id="UP001300261"/>
    </source>
</evidence>
<evidence type="ECO:0000259" key="1">
    <source>
        <dbReference type="Pfam" id="PF02602"/>
    </source>
</evidence>
<protein>
    <submittedName>
        <fullName evidence="2">Uroporphyrinogen-III synthase</fullName>
    </submittedName>
</protein>
<evidence type="ECO:0000313" key="2">
    <source>
        <dbReference type="EMBL" id="MCX2725164.1"/>
    </source>
</evidence>
<feature type="domain" description="Tetrapyrrole biosynthesis uroporphyrinogen III synthase" evidence="1">
    <location>
        <begin position="14"/>
        <end position="231"/>
    </location>
</feature>
<keyword evidence="3" id="KW-1185">Reference proteome</keyword>
<proteinExistence type="predicted"/>
<reference evidence="2 3" key="1">
    <citation type="journal article" date="2016" name="Int. J. Syst. Evol. Microbiol.">
        <title>Labrenzia salina sp. nov., isolated from the rhizosphere of the halophyte Arthrocnemum macrostachyum.</title>
        <authorList>
            <person name="Camacho M."/>
            <person name="Redondo-Gomez S."/>
            <person name="Rodriguez-Llorente I."/>
            <person name="Rohde M."/>
            <person name="Sproer C."/>
            <person name="Schumann P."/>
            <person name="Klenk H.P."/>
            <person name="Montero-Calasanz M.D.C."/>
        </authorList>
    </citation>
    <scope>NUCLEOTIDE SEQUENCE [LARGE SCALE GENOMIC DNA]</scope>
    <source>
        <strain evidence="2 3">DSM 29163</strain>
    </source>
</reference>
<dbReference type="CDD" id="cd06578">
    <property type="entry name" value="HemD"/>
    <property type="match status" value="1"/>
</dbReference>